<evidence type="ECO:0000256" key="6">
    <source>
        <dbReference type="PIRSR" id="PIRSR600888-3"/>
    </source>
</evidence>
<dbReference type="InterPro" id="IPR014710">
    <property type="entry name" value="RmlC-like_jellyroll"/>
</dbReference>
<feature type="active site" description="Proton donor" evidence="5">
    <location>
        <position position="135"/>
    </location>
</feature>
<dbReference type="Gene3D" id="2.60.120.10">
    <property type="entry name" value="Jelly Rolls"/>
    <property type="match status" value="1"/>
</dbReference>
<evidence type="ECO:0000256" key="3">
    <source>
        <dbReference type="ARBA" id="ARBA00012098"/>
    </source>
</evidence>
<comment type="caution">
    <text evidence="8">The sequence shown here is derived from an EMBL/GenBank/DDBJ whole genome shotgun (WGS) entry which is preliminary data.</text>
</comment>
<name>A0A917JJG8_9GAMM</name>
<dbReference type="InterPro" id="IPR011051">
    <property type="entry name" value="RmlC_Cupin_sf"/>
</dbReference>
<comment type="pathway">
    <text evidence="7">Carbohydrate biosynthesis; dTDP-L-rhamnose biosynthesis.</text>
</comment>
<dbReference type="RefSeq" id="WP_188916665.1">
    <property type="nucleotide sequence ID" value="NZ_BMPZ01000001.1"/>
</dbReference>
<dbReference type="GO" id="GO:0008830">
    <property type="term" value="F:dTDP-4-dehydrorhamnose 3,5-epimerase activity"/>
    <property type="evidence" value="ECO:0007669"/>
    <property type="project" value="UniProtKB-UniRule"/>
</dbReference>
<dbReference type="EMBL" id="BMPZ01000001">
    <property type="protein sequence ID" value="GGI67245.1"/>
    <property type="molecule type" value="Genomic_DNA"/>
</dbReference>
<proteinExistence type="inferred from homology"/>
<dbReference type="GO" id="GO:0000271">
    <property type="term" value="P:polysaccharide biosynthetic process"/>
    <property type="evidence" value="ECO:0007669"/>
    <property type="project" value="TreeGrafter"/>
</dbReference>
<feature type="site" description="Participates in a stacking interaction with the thymidine ring of dTDP-4-oxo-6-deoxyglucose" evidence="6">
    <location>
        <position position="141"/>
    </location>
</feature>
<evidence type="ECO:0000256" key="1">
    <source>
        <dbReference type="ARBA" id="ARBA00001298"/>
    </source>
</evidence>
<reference evidence="8" key="1">
    <citation type="journal article" date="2014" name="Int. J. Syst. Evol. Microbiol.">
        <title>Complete genome sequence of Corynebacterium casei LMG S-19264T (=DSM 44701T), isolated from a smear-ripened cheese.</title>
        <authorList>
            <consortium name="US DOE Joint Genome Institute (JGI-PGF)"/>
            <person name="Walter F."/>
            <person name="Albersmeier A."/>
            <person name="Kalinowski J."/>
            <person name="Ruckert C."/>
        </authorList>
    </citation>
    <scope>NUCLEOTIDE SEQUENCE</scope>
    <source>
        <strain evidence="8">JCM 30804</strain>
    </source>
</reference>
<dbReference type="Proteomes" id="UP000613743">
    <property type="component" value="Unassembled WGS sequence"/>
</dbReference>
<dbReference type="EC" id="5.1.3.13" evidence="3 7"/>
<comment type="catalytic activity">
    <reaction evidence="1 7">
        <text>dTDP-4-dehydro-6-deoxy-alpha-D-glucose = dTDP-4-dehydro-beta-L-rhamnose</text>
        <dbReference type="Rhea" id="RHEA:16969"/>
        <dbReference type="ChEBI" id="CHEBI:57649"/>
        <dbReference type="ChEBI" id="CHEBI:62830"/>
        <dbReference type="EC" id="5.1.3.13"/>
    </reaction>
</comment>
<evidence type="ECO:0000313" key="9">
    <source>
        <dbReference type="Proteomes" id="UP000613743"/>
    </source>
</evidence>
<dbReference type="AlphaFoldDB" id="A0A917JJG8"/>
<evidence type="ECO:0000256" key="5">
    <source>
        <dbReference type="PIRSR" id="PIRSR600888-1"/>
    </source>
</evidence>
<keyword evidence="7" id="KW-0413">Isomerase</keyword>
<keyword evidence="9" id="KW-1185">Reference proteome</keyword>
<evidence type="ECO:0000256" key="7">
    <source>
        <dbReference type="RuleBase" id="RU364069"/>
    </source>
</evidence>
<evidence type="ECO:0000256" key="4">
    <source>
        <dbReference type="ARBA" id="ARBA00019595"/>
    </source>
</evidence>
<dbReference type="GO" id="GO:0005829">
    <property type="term" value="C:cytosol"/>
    <property type="evidence" value="ECO:0007669"/>
    <property type="project" value="TreeGrafter"/>
</dbReference>
<comment type="function">
    <text evidence="2 7">Catalyzes the epimerization of the C3' and C5'positions of dTDP-6-deoxy-D-xylo-4-hexulose, forming dTDP-6-deoxy-L-lyxo-4-hexulose.</text>
</comment>
<reference evidence="8" key="2">
    <citation type="submission" date="2020-09" db="EMBL/GenBank/DDBJ databases">
        <authorList>
            <person name="Sun Q."/>
            <person name="Ohkuma M."/>
        </authorList>
    </citation>
    <scope>NUCLEOTIDE SEQUENCE</scope>
    <source>
        <strain evidence="8">JCM 30804</strain>
    </source>
</reference>
<dbReference type="Pfam" id="PF00908">
    <property type="entry name" value="dTDP_sugar_isom"/>
    <property type="match status" value="1"/>
</dbReference>
<feature type="active site" description="Proton acceptor" evidence="5">
    <location>
        <position position="66"/>
    </location>
</feature>
<gene>
    <name evidence="8" type="primary">rfbc</name>
    <name evidence="8" type="ORF">GCM10009332_00410</name>
</gene>
<sequence>MKCNQSAIPDVLVFEPVVHHDERGFFKEVLRESSFNQFLSLYGQPSQSLVQENLSQSKRHVLRGLHFQSQQPQGKLVSVVHGEVFDVAVDIRPHSETYGQWVGHILSNQNHQQVWIPPGFAHGFLVLSESADVLYKCSSYYMAGDQQGILWSDPTLAIDWPLAKGQSPILSVQDVTQPLFRGE</sequence>
<accession>A0A917JJG8</accession>
<evidence type="ECO:0000256" key="2">
    <source>
        <dbReference type="ARBA" id="ARBA00001997"/>
    </source>
</evidence>
<dbReference type="SUPFAM" id="SSF51182">
    <property type="entry name" value="RmlC-like cupins"/>
    <property type="match status" value="1"/>
</dbReference>
<dbReference type="GO" id="GO:0019305">
    <property type="term" value="P:dTDP-rhamnose biosynthetic process"/>
    <property type="evidence" value="ECO:0007669"/>
    <property type="project" value="UniProtKB-UniRule"/>
</dbReference>
<protein>
    <recommendedName>
        <fullName evidence="4 7">dTDP-4-dehydrorhamnose 3,5-epimerase</fullName>
        <ecNumber evidence="3 7">5.1.3.13</ecNumber>
    </recommendedName>
    <alternativeName>
        <fullName evidence="7">Thymidine diphospho-4-keto-rhamnose 3,5-epimerase</fullName>
    </alternativeName>
</protein>
<dbReference type="PANTHER" id="PTHR21047">
    <property type="entry name" value="DTDP-6-DEOXY-D-GLUCOSE-3,5 EPIMERASE"/>
    <property type="match status" value="1"/>
</dbReference>
<dbReference type="InterPro" id="IPR000888">
    <property type="entry name" value="RmlC-like"/>
</dbReference>
<comment type="subunit">
    <text evidence="7">Homodimer.</text>
</comment>
<evidence type="ECO:0000313" key="8">
    <source>
        <dbReference type="EMBL" id="GGI67245.1"/>
    </source>
</evidence>
<dbReference type="PANTHER" id="PTHR21047:SF2">
    <property type="entry name" value="THYMIDINE DIPHOSPHO-4-KETO-RHAMNOSE 3,5-EPIMERASE"/>
    <property type="match status" value="1"/>
</dbReference>
<dbReference type="CDD" id="cd00438">
    <property type="entry name" value="cupin_RmlC"/>
    <property type="match status" value="1"/>
</dbReference>
<organism evidence="8 9">
    <name type="scientific">Shewanella gelidii</name>
    <dbReference type="NCBI Taxonomy" id="1642821"/>
    <lineage>
        <taxon>Bacteria</taxon>
        <taxon>Pseudomonadati</taxon>
        <taxon>Pseudomonadota</taxon>
        <taxon>Gammaproteobacteria</taxon>
        <taxon>Alteromonadales</taxon>
        <taxon>Shewanellaceae</taxon>
        <taxon>Shewanella</taxon>
    </lineage>
</organism>
<comment type="similarity">
    <text evidence="7">Belongs to the dTDP-4-dehydrorhamnose 3,5-epimerase family.</text>
</comment>
<dbReference type="NCBIfam" id="TIGR01221">
    <property type="entry name" value="rmlC"/>
    <property type="match status" value="1"/>
</dbReference>